<dbReference type="InterPro" id="IPR013106">
    <property type="entry name" value="Ig_V-set"/>
</dbReference>
<dbReference type="SUPFAM" id="SSF48726">
    <property type="entry name" value="Immunoglobulin"/>
    <property type="match status" value="2"/>
</dbReference>
<comment type="subcellular location">
    <subcellularLocation>
        <location evidence="1">Membrane</location>
    </subcellularLocation>
</comment>
<dbReference type="Pfam" id="PF07686">
    <property type="entry name" value="V-set"/>
    <property type="match status" value="2"/>
</dbReference>
<feature type="signal peptide" evidence="4">
    <location>
        <begin position="1"/>
        <end position="19"/>
    </location>
</feature>
<dbReference type="GO" id="GO:0004888">
    <property type="term" value="F:transmembrane signaling receptor activity"/>
    <property type="evidence" value="ECO:0007669"/>
    <property type="project" value="TreeGrafter"/>
</dbReference>
<evidence type="ECO:0000256" key="1">
    <source>
        <dbReference type="ARBA" id="ARBA00004370"/>
    </source>
</evidence>
<dbReference type="PANTHER" id="PTHR11860">
    <property type="entry name" value="POLYMERIC-IMMUNOGLOBULIN RECEPTOR"/>
    <property type="match status" value="1"/>
</dbReference>
<keyword evidence="7" id="KW-1185">Reference proteome</keyword>
<keyword evidence="4" id="KW-0732">Signal</keyword>
<evidence type="ECO:0000256" key="4">
    <source>
        <dbReference type="SAM" id="SignalP"/>
    </source>
</evidence>
<dbReference type="InterPro" id="IPR036179">
    <property type="entry name" value="Ig-like_dom_sf"/>
</dbReference>
<dbReference type="InterPro" id="IPR013783">
    <property type="entry name" value="Ig-like_fold"/>
</dbReference>
<dbReference type="GO" id="GO:0005886">
    <property type="term" value="C:plasma membrane"/>
    <property type="evidence" value="ECO:0007669"/>
    <property type="project" value="TreeGrafter"/>
</dbReference>
<dbReference type="GeneTree" id="ENSGT00950000182977"/>
<evidence type="ECO:0000313" key="7">
    <source>
        <dbReference type="Proteomes" id="UP000694565"/>
    </source>
</evidence>
<name>A0A8C2WRF9_CYCLU</name>
<feature type="domain" description="Ig-like" evidence="5">
    <location>
        <begin position="27"/>
        <end position="121"/>
    </location>
</feature>
<organism evidence="6 7">
    <name type="scientific">Cyclopterus lumpus</name>
    <name type="common">Lumpsucker</name>
    <dbReference type="NCBI Taxonomy" id="8103"/>
    <lineage>
        <taxon>Eukaryota</taxon>
        <taxon>Metazoa</taxon>
        <taxon>Chordata</taxon>
        <taxon>Craniata</taxon>
        <taxon>Vertebrata</taxon>
        <taxon>Euteleostomi</taxon>
        <taxon>Actinopterygii</taxon>
        <taxon>Neopterygii</taxon>
        <taxon>Teleostei</taxon>
        <taxon>Neoteleostei</taxon>
        <taxon>Acanthomorphata</taxon>
        <taxon>Eupercaria</taxon>
        <taxon>Perciformes</taxon>
        <taxon>Cottioidei</taxon>
        <taxon>Cottales</taxon>
        <taxon>Cyclopteridae</taxon>
        <taxon>Cyclopterus</taxon>
    </lineage>
</organism>
<reference evidence="6" key="1">
    <citation type="submission" date="2025-08" db="UniProtKB">
        <authorList>
            <consortium name="Ensembl"/>
        </authorList>
    </citation>
    <scope>IDENTIFICATION</scope>
</reference>
<dbReference type="Gene3D" id="2.60.40.10">
    <property type="entry name" value="Immunoglobulins"/>
    <property type="match status" value="2"/>
</dbReference>
<proteinExistence type="predicted"/>
<accession>A0A8C2WRF9</accession>
<dbReference type="AlphaFoldDB" id="A0A8C2WRF9"/>
<evidence type="ECO:0000313" key="6">
    <source>
        <dbReference type="Ensembl" id="ENSCLMP00005005471.1"/>
    </source>
</evidence>
<dbReference type="InterPro" id="IPR050671">
    <property type="entry name" value="CD300_family_receptors"/>
</dbReference>
<evidence type="ECO:0000256" key="2">
    <source>
        <dbReference type="ARBA" id="ARBA00022692"/>
    </source>
</evidence>
<keyword evidence="3" id="KW-0472">Membrane</keyword>
<dbReference type="InterPro" id="IPR003599">
    <property type="entry name" value="Ig_sub"/>
</dbReference>
<dbReference type="PANTHER" id="PTHR11860:SF87">
    <property type="entry name" value="CMRF35-LIKE MOLECULE 8"/>
    <property type="match status" value="1"/>
</dbReference>
<keyword evidence="2" id="KW-0812">Transmembrane</keyword>
<dbReference type="InterPro" id="IPR007110">
    <property type="entry name" value="Ig-like_dom"/>
</dbReference>
<evidence type="ECO:0000256" key="3">
    <source>
        <dbReference type="ARBA" id="ARBA00023136"/>
    </source>
</evidence>
<evidence type="ECO:0000259" key="5">
    <source>
        <dbReference type="PROSITE" id="PS50835"/>
    </source>
</evidence>
<dbReference type="SMART" id="SM00409">
    <property type="entry name" value="IG"/>
    <property type="match status" value="2"/>
</dbReference>
<reference evidence="6" key="2">
    <citation type="submission" date="2025-09" db="UniProtKB">
        <authorList>
            <consortium name="Ensembl"/>
        </authorList>
    </citation>
    <scope>IDENTIFICATION</scope>
</reference>
<feature type="chain" id="PRO_5034505418" description="Ig-like domain-containing protein" evidence="4">
    <location>
        <begin position="20"/>
        <end position="369"/>
    </location>
</feature>
<dbReference type="Ensembl" id="ENSCLMT00005005904.1">
    <property type="protein sequence ID" value="ENSCLMP00005005471.1"/>
    <property type="gene ID" value="ENSCLMG00005003027.1"/>
</dbReference>
<sequence>MIFLMLVFLLGGKCTKVNLFVSLSLSPHLSELTGVLGKEVTIKCSHSYAFTNVKYFCKGACLKVLISSRANKKVPNEKYSIVDKGNTFSVTIFHLTADDSGTYSCGIERIGLDTYIEVVLTVIEGELIEHCTRIAVITGQTVRIECTYPNHHENNEKYLCKGRNPFNCNRLIQTTEQERDVVNGRFHIRDNRRKKYFYVNINNLSTDDAGCYWCGSSRTGQRAGYTKLLLSVGEYTDNFTSIKGVCVCACVCVCEFAYAHNNYIYHTTPLLPLQENHGDHHYDEIQMLNQQASSGDALMSVYATVDAPTDQLHYAITVKVHLTDSLVTLSITSNTVSHKHSNIYIMLYNNNHNTSIMTNMVKQKTLRVS</sequence>
<dbReference type="PROSITE" id="PS50835">
    <property type="entry name" value="IG_LIKE"/>
    <property type="match status" value="1"/>
</dbReference>
<dbReference type="Proteomes" id="UP000694565">
    <property type="component" value="Unplaced"/>
</dbReference>
<protein>
    <recommendedName>
        <fullName evidence="5">Ig-like domain-containing protein</fullName>
    </recommendedName>
</protein>